<dbReference type="Pfam" id="PF01757">
    <property type="entry name" value="Acyl_transf_3"/>
    <property type="match status" value="1"/>
</dbReference>
<keyword evidence="2" id="KW-1133">Transmembrane helix</keyword>
<feature type="transmembrane region" description="Helical" evidence="2">
    <location>
        <begin position="285"/>
        <end position="303"/>
    </location>
</feature>
<dbReference type="GO" id="GO:0009103">
    <property type="term" value="P:lipopolysaccharide biosynthetic process"/>
    <property type="evidence" value="ECO:0007669"/>
    <property type="project" value="TreeGrafter"/>
</dbReference>
<feature type="transmembrane region" description="Helical" evidence="2">
    <location>
        <begin position="393"/>
        <end position="415"/>
    </location>
</feature>
<protein>
    <submittedName>
        <fullName evidence="4">Acyltransferase 3</fullName>
    </submittedName>
</protein>
<dbReference type="EMBL" id="CP002299">
    <property type="protein sequence ID" value="ADP82898.1"/>
    <property type="molecule type" value="Genomic_DNA"/>
</dbReference>
<feature type="compositionally biased region" description="Low complexity" evidence="1">
    <location>
        <begin position="462"/>
        <end position="481"/>
    </location>
</feature>
<proteinExistence type="predicted"/>
<dbReference type="GO" id="GO:0016747">
    <property type="term" value="F:acyltransferase activity, transferring groups other than amino-acyl groups"/>
    <property type="evidence" value="ECO:0007669"/>
    <property type="project" value="InterPro"/>
</dbReference>
<feature type="transmembrane region" description="Helical" evidence="2">
    <location>
        <begin position="84"/>
        <end position="104"/>
    </location>
</feature>
<evidence type="ECO:0000313" key="4">
    <source>
        <dbReference type="EMBL" id="ADP82898.1"/>
    </source>
</evidence>
<feature type="transmembrane region" description="Helical" evidence="2">
    <location>
        <begin position="140"/>
        <end position="158"/>
    </location>
</feature>
<dbReference type="RefSeq" id="WP_013426016.1">
    <property type="nucleotide sequence ID" value="NC_014666.1"/>
</dbReference>
<accession>E3J1U0</accession>
<keyword evidence="4" id="KW-0808">Transferase</keyword>
<organism evidence="4 5">
    <name type="scientific">Pseudofrankia inefficax (strain DSM 45817 / CECT 9037 / DDB 130130 / EuI1c)</name>
    <name type="common">Frankia inefficax</name>
    <dbReference type="NCBI Taxonomy" id="298654"/>
    <lineage>
        <taxon>Bacteria</taxon>
        <taxon>Bacillati</taxon>
        <taxon>Actinomycetota</taxon>
        <taxon>Actinomycetes</taxon>
        <taxon>Frankiales</taxon>
        <taxon>Frankiaceae</taxon>
        <taxon>Pseudofrankia</taxon>
    </lineage>
</organism>
<feature type="region of interest" description="Disordered" evidence="1">
    <location>
        <begin position="448"/>
        <end position="537"/>
    </location>
</feature>
<feature type="transmembrane region" description="Helical" evidence="2">
    <location>
        <begin position="58"/>
        <end position="78"/>
    </location>
</feature>
<feature type="transmembrane region" description="Helical" evidence="2">
    <location>
        <begin position="178"/>
        <end position="205"/>
    </location>
</feature>
<dbReference type="PANTHER" id="PTHR23028">
    <property type="entry name" value="ACETYLTRANSFERASE"/>
    <property type="match status" value="1"/>
</dbReference>
<dbReference type="GO" id="GO:0016020">
    <property type="term" value="C:membrane"/>
    <property type="evidence" value="ECO:0007669"/>
    <property type="project" value="TreeGrafter"/>
</dbReference>
<keyword evidence="4" id="KW-0012">Acyltransferase</keyword>
<evidence type="ECO:0000256" key="2">
    <source>
        <dbReference type="SAM" id="Phobius"/>
    </source>
</evidence>
<evidence type="ECO:0000256" key="1">
    <source>
        <dbReference type="SAM" id="MobiDB-lite"/>
    </source>
</evidence>
<feature type="compositionally biased region" description="Basic and acidic residues" evidence="1">
    <location>
        <begin position="451"/>
        <end position="461"/>
    </location>
</feature>
<dbReference type="InParanoid" id="E3J1U0"/>
<evidence type="ECO:0000313" key="5">
    <source>
        <dbReference type="Proteomes" id="UP000002484"/>
    </source>
</evidence>
<feature type="compositionally biased region" description="Basic and acidic residues" evidence="1">
    <location>
        <begin position="528"/>
        <end position="537"/>
    </location>
</feature>
<dbReference type="OrthoDB" id="9796461at2"/>
<dbReference type="STRING" id="298654.FraEuI1c_4908"/>
<dbReference type="KEGG" id="fri:FraEuI1c_4908"/>
<feature type="domain" description="Acyltransferase 3" evidence="3">
    <location>
        <begin position="51"/>
        <end position="412"/>
    </location>
</feature>
<keyword evidence="2" id="KW-0812">Transmembrane</keyword>
<dbReference type="HOGENOM" id="CLU_005679_1_3_11"/>
<feature type="transmembrane region" description="Helical" evidence="2">
    <location>
        <begin position="323"/>
        <end position="342"/>
    </location>
</feature>
<feature type="transmembrane region" description="Helical" evidence="2">
    <location>
        <begin position="354"/>
        <end position="373"/>
    </location>
</feature>
<dbReference type="Proteomes" id="UP000002484">
    <property type="component" value="Chromosome"/>
</dbReference>
<keyword evidence="2" id="KW-0472">Membrane</keyword>
<reference evidence="4 5" key="1">
    <citation type="submission" date="2010-10" db="EMBL/GenBank/DDBJ databases">
        <title>Complete sequence of Frankia sp. EuI1c.</title>
        <authorList>
            <consortium name="US DOE Joint Genome Institute"/>
            <person name="Lucas S."/>
            <person name="Copeland A."/>
            <person name="Lapidus A."/>
            <person name="Cheng J.-F."/>
            <person name="Bruce D."/>
            <person name="Goodwin L."/>
            <person name="Pitluck S."/>
            <person name="Chertkov O."/>
            <person name="Detter J.C."/>
            <person name="Han C."/>
            <person name="Tapia R."/>
            <person name="Land M."/>
            <person name="Hauser L."/>
            <person name="Jeffries C."/>
            <person name="Kyrpides N."/>
            <person name="Ivanova N."/>
            <person name="Mikhailova N."/>
            <person name="Beauchemin N."/>
            <person name="Sen A."/>
            <person name="Sur S.A."/>
            <person name="Gtari M."/>
            <person name="Wall L."/>
            <person name="Tisa L."/>
            <person name="Woyke T."/>
        </authorList>
    </citation>
    <scope>NUCLEOTIDE SEQUENCE [LARGE SCALE GENOMIC DNA]</scope>
    <source>
        <strain evidence="5">DSM 45817 / CECT 9037 / EuI1c</strain>
    </source>
</reference>
<dbReference type="InterPro" id="IPR050879">
    <property type="entry name" value="Acyltransferase_3"/>
</dbReference>
<keyword evidence="5" id="KW-1185">Reference proteome</keyword>
<feature type="transmembrane region" description="Helical" evidence="2">
    <location>
        <begin position="217"/>
        <end position="239"/>
    </location>
</feature>
<feature type="transmembrane region" description="Helical" evidence="2">
    <location>
        <begin position="251"/>
        <end position="273"/>
    </location>
</feature>
<dbReference type="InterPro" id="IPR002656">
    <property type="entry name" value="Acyl_transf_3_dom"/>
</dbReference>
<sequence>MSGLGIRQLARSDDPTTIAVDGSTTVVGATTGPAAPAQPSVPARRDTTVFPGFDGLRAIAAILVLIVHTGFMTTLTLQTRFGPYVARAEIGVAVFFLISGFLLYRPSVARHFALADQGGGQDIPDAGGFWIRRFMRIVPLYWLVFVISLVVITDKMIVANVKGLAECLLFLQGYQPAWALQGLTQAWTLDVEVAFYLFVPLFAWLLGRRVRSPRIQLLRELTGVAALYLVGTLVHWRMIGHAHGWTAGWPAWLPVWWDLFSLGMFLAVVSAWYGRQGRHPRWSTLPGSGTVCWLLAAVCYWIASNKIGLPRWPIYQATVRTDLGKHLFYGLFGFFLLLPAVFGPQRRGIVRRFLASRVMTFLGSISYGIYLWHQTVIDVVMERSGWKLWQVGFVPLFSVVFVVTVLLSTLTYYLVERPCQNLARGWARQWKNRARRRPLTVAATRLARLARPREPEPEPDHAVPAQPVGPTAAPTTGPSGARHAAGSGANPLAGPADGTTPWAGVAATGPSVGLFDQTTVPVLAETDTPDKMTREGG</sequence>
<dbReference type="AlphaFoldDB" id="E3J1U0"/>
<dbReference type="PANTHER" id="PTHR23028:SF53">
    <property type="entry name" value="ACYL_TRANSF_3 DOMAIN-CONTAINING PROTEIN"/>
    <property type="match status" value="1"/>
</dbReference>
<evidence type="ECO:0000259" key="3">
    <source>
        <dbReference type="Pfam" id="PF01757"/>
    </source>
</evidence>
<gene>
    <name evidence="4" type="ordered locus">FraEuI1c_4908</name>
</gene>
<dbReference type="eggNOG" id="COG1835">
    <property type="taxonomic scope" value="Bacteria"/>
</dbReference>
<name>E3J1U0_PSEI1</name>